<protein>
    <submittedName>
        <fullName evidence="3">Phosphatase PAP2 family protein</fullName>
    </submittedName>
</protein>
<keyword evidence="1" id="KW-0812">Transmembrane</keyword>
<feature type="transmembrane region" description="Helical" evidence="1">
    <location>
        <begin position="260"/>
        <end position="279"/>
    </location>
</feature>
<dbReference type="Proteomes" id="UP001164390">
    <property type="component" value="Chromosome"/>
</dbReference>
<evidence type="ECO:0000313" key="3">
    <source>
        <dbReference type="EMBL" id="UYM07370.1"/>
    </source>
</evidence>
<keyword evidence="4" id="KW-1185">Reference proteome</keyword>
<dbReference type="InterPro" id="IPR000326">
    <property type="entry name" value="PAP2/HPO"/>
</dbReference>
<dbReference type="RefSeq" id="WP_271636343.1">
    <property type="nucleotide sequence ID" value="NZ_CP094970.1"/>
</dbReference>
<dbReference type="EMBL" id="CP094970">
    <property type="protein sequence ID" value="UYM07370.1"/>
    <property type="molecule type" value="Genomic_DNA"/>
</dbReference>
<reference evidence="3" key="1">
    <citation type="submission" date="2022-01" db="EMBL/GenBank/DDBJ databases">
        <title>Nocardioidaceae gen. sp. A5X3R13.</title>
        <authorList>
            <person name="Lopez Marin M.A."/>
            <person name="Uhlik O."/>
        </authorList>
    </citation>
    <scope>NUCLEOTIDE SEQUENCE</scope>
    <source>
        <strain evidence="3">A5X3R13</strain>
    </source>
</reference>
<proteinExistence type="predicted"/>
<keyword evidence="1" id="KW-1133">Transmembrane helix</keyword>
<evidence type="ECO:0000313" key="4">
    <source>
        <dbReference type="Proteomes" id="UP001164390"/>
    </source>
</evidence>
<sequence>MSTTTPPDRRDPLVPSVHEGRTRAPNIAWSGVTLAVSLVALVALIVYSQSTKAGQRHDQAAMDTIDADGDTVRELLSWLGYISIGTTAVALVVCIALAVVRHRYAAAVAAAGMVAGANITTQFLKRTVIDRSDFGYLSVPSIPSGHTTVVISLVLAALLISPHGTRFAITFLGSIVATLAGASTVVAGWHRPADVLAALLVSLAWGALAVLVLSVRRAGMPPAGGSAHTFLSLIGAAAAGALLVFVGVRPDNGWTGFGDAALMLGCLGVATAVTVGWFARMSASHSV</sequence>
<feature type="transmembrane region" description="Helical" evidence="1">
    <location>
        <begin position="78"/>
        <end position="99"/>
    </location>
</feature>
<feature type="transmembrane region" description="Helical" evidence="1">
    <location>
        <begin position="144"/>
        <end position="160"/>
    </location>
</feature>
<dbReference type="InterPro" id="IPR036938">
    <property type="entry name" value="PAP2/HPO_sf"/>
</dbReference>
<dbReference type="SUPFAM" id="SSF48317">
    <property type="entry name" value="Acid phosphatase/Vanadium-dependent haloperoxidase"/>
    <property type="match status" value="1"/>
</dbReference>
<dbReference type="Gene3D" id="1.20.144.10">
    <property type="entry name" value="Phosphatidic acid phosphatase type 2/haloperoxidase"/>
    <property type="match status" value="1"/>
</dbReference>
<feature type="transmembrane region" description="Helical" evidence="1">
    <location>
        <begin position="227"/>
        <end position="248"/>
    </location>
</feature>
<dbReference type="Pfam" id="PF01569">
    <property type="entry name" value="PAP2"/>
    <property type="match status" value="1"/>
</dbReference>
<evidence type="ECO:0000256" key="1">
    <source>
        <dbReference type="SAM" id="Phobius"/>
    </source>
</evidence>
<feature type="transmembrane region" description="Helical" evidence="1">
    <location>
        <begin position="104"/>
        <end position="124"/>
    </location>
</feature>
<feature type="transmembrane region" description="Helical" evidence="1">
    <location>
        <begin position="167"/>
        <end position="189"/>
    </location>
</feature>
<feature type="domain" description="Phosphatidic acid phosphatase type 2/haloperoxidase" evidence="2">
    <location>
        <begin position="139"/>
        <end position="214"/>
    </location>
</feature>
<feature type="transmembrane region" description="Helical" evidence="1">
    <location>
        <begin position="195"/>
        <end position="215"/>
    </location>
</feature>
<feature type="transmembrane region" description="Helical" evidence="1">
    <location>
        <begin position="27"/>
        <end position="47"/>
    </location>
</feature>
<dbReference type="AlphaFoldDB" id="A0AA46TLP1"/>
<name>A0AA46TLP1_9ACTN</name>
<evidence type="ECO:0000259" key="2">
    <source>
        <dbReference type="Pfam" id="PF01569"/>
    </source>
</evidence>
<accession>A0AA46TLP1</accession>
<gene>
    <name evidence="3" type="ORF">L0C25_09960</name>
</gene>
<dbReference type="KEGG" id="sgrg:L0C25_09960"/>
<keyword evidence="1" id="KW-0472">Membrane</keyword>
<organism evidence="3 4">
    <name type="scientific">Solicola gregarius</name>
    <dbReference type="NCBI Taxonomy" id="2908642"/>
    <lineage>
        <taxon>Bacteria</taxon>
        <taxon>Bacillati</taxon>
        <taxon>Actinomycetota</taxon>
        <taxon>Actinomycetes</taxon>
        <taxon>Propionibacteriales</taxon>
        <taxon>Nocardioidaceae</taxon>
        <taxon>Solicola</taxon>
    </lineage>
</organism>